<dbReference type="EMBL" id="CAJVQB010015155">
    <property type="protein sequence ID" value="CAG8772822.1"/>
    <property type="molecule type" value="Genomic_DNA"/>
</dbReference>
<comment type="caution">
    <text evidence="1">The sequence shown here is derived from an EMBL/GenBank/DDBJ whole genome shotgun (WGS) entry which is preliminary data.</text>
</comment>
<name>A0ABN7VH71_GIGMA</name>
<keyword evidence="2" id="KW-1185">Reference proteome</keyword>
<sequence>MVECNGECAIQDESKIFGHTQAFAETDSVDDSYDINVMKLGWGQKETKYFILADNGDDELYDNLWVAEISSEYQGLTVRIEESVSKGVKNKERRNVVMEYKLDCDRTKEDKKEKHKEIVQNNQRVEVFNNEVIEHGSSSGSDAIMTKVGDIWKDRNRCMNVIEIIDKRYIITYSISEVEKLSEPVIQFWKIVTIESIEYNYSMHALNTTIYEKSKIHEIVSDSMIAEIEQNYQCNESRILKSLDYINDKKNKHNYISLASRDERIFKKQEDNEKGPHPLNGENCQEIEATYKTMKKEQMCNVHSFIIDAEDKTVKKHFDERELEEISDASGHCGDGCKGDWIIRTNSKGKKNEFGYGEVGKTWIDKSGTKFLREVSLKSLKILKNMLIDLMRTCKWNPDALSKLQTVGVVHLGYVCRVNRSNIMEVTHNEENFSDTLEILAAVLNLK</sequence>
<proteinExistence type="predicted"/>
<gene>
    <name evidence="1" type="ORF">GMARGA_LOCUS18719</name>
</gene>
<organism evidence="1 2">
    <name type="scientific">Gigaspora margarita</name>
    <dbReference type="NCBI Taxonomy" id="4874"/>
    <lineage>
        <taxon>Eukaryota</taxon>
        <taxon>Fungi</taxon>
        <taxon>Fungi incertae sedis</taxon>
        <taxon>Mucoromycota</taxon>
        <taxon>Glomeromycotina</taxon>
        <taxon>Glomeromycetes</taxon>
        <taxon>Diversisporales</taxon>
        <taxon>Gigasporaceae</taxon>
        <taxon>Gigaspora</taxon>
    </lineage>
</organism>
<feature type="non-terminal residue" evidence="1">
    <location>
        <position position="447"/>
    </location>
</feature>
<evidence type="ECO:0000313" key="1">
    <source>
        <dbReference type="EMBL" id="CAG8772822.1"/>
    </source>
</evidence>
<evidence type="ECO:0000313" key="2">
    <source>
        <dbReference type="Proteomes" id="UP000789901"/>
    </source>
</evidence>
<accession>A0ABN7VH71</accession>
<reference evidence="1 2" key="1">
    <citation type="submission" date="2021-06" db="EMBL/GenBank/DDBJ databases">
        <authorList>
            <person name="Kallberg Y."/>
            <person name="Tangrot J."/>
            <person name="Rosling A."/>
        </authorList>
    </citation>
    <scope>NUCLEOTIDE SEQUENCE [LARGE SCALE GENOMIC DNA]</scope>
    <source>
        <strain evidence="1 2">120-4 pot B 10/14</strain>
    </source>
</reference>
<dbReference type="Proteomes" id="UP000789901">
    <property type="component" value="Unassembled WGS sequence"/>
</dbReference>
<protein>
    <submittedName>
        <fullName evidence="1">27202_t:CDS:1</fullName>
    </submittedName>
</protein>